<dbReference type="InterPro" id="IPR033917">
    <property type="entry name" value="ML_PG-PI_TP"/>
</dbReference>
<dbReference type="InterPro" id="IPR003172">
    <property type="entry name" value="ML_dom"/>
</dbReference>
<evidence type="ECO:0000256" key="3">
    <source>
        <dbReference type="ARBA" id="ARBA00011245"/>
    </source>
</evidence>
<feature type="non-terminal residue" evidence="9">
    <location>
        <position position="138"/>
    </location>
</feature>
<dbReference type="FunFam" id="2.60.40.770:FF:000004">
    <property type="entry name" value="Phosphatidylglycerol/phosphatidylinositol transfer protein"/>
    <property type="match status" value="1"/>
</dbReference>
<comment type="subunit">
    <text evidence="3">Monomer.</text>
</comment>
<comment type="caution">
    <text evidence="9">The sequence shown here is derived from an EMBL/GenBank/DDBJ whole genome shotgun (WGS) entry which is preliminary data.</text>
</comment>
<feature type="domain" description="MD-2-related lipid-recognition" evidence="8">
    <location>
        <begin position="11"/>
        <end position="133"/>
    </location>
</feature>
<comment type="function">
    <text evidence="1">Catalyzes the intermembrane transfer of phosphatidylglycerol and phosphatidylinositol.</text>
</comment>
<dbReference type="InterPro" id="IPR014756">
    <property type="entry name" value="Ig_E-set"/>
</dbReference>
<dbReference type="SUPFAM" id="SSF81296">
    <property type="entry name" value="E set domains"/>
    <property type="match status" value="1"/>
</dbReference>
<evidence type="ECO:0000313" key="9">
    <source>
        <dbReference type="EMBL" id="KAH0545189.1"/>
    </source>
</evidence>
<name>A0A9P8L5W8_9PEZI</name>
<evidence type="ECO:0000256" key="2">
    <source>
        <dbReference type="ARBA" id="ARBA00006370"/>
    </source>
</evidence>
<organism evidence="9 10">
    <name type="scientific">Trichoglossum hirsutum</name>
    <dbReference type="NCBI Taxonomy" id="265104"/>
    <lineage>
        <taxon>Eukaryota</taxon>
        <taxon>Fungi</taxon>
        <taxon>Dikarya</taxon>
        <taxon>Ascomycota</taxon>
        <taxon>Pezizomycotina</taxon>
        <taxon>Geoglossomycetes</taxon>
        <taxon>Geoglossales</taxon>
        <taxon>Geoglossaceae</taxon>
        <taxon>Trichoglossum</taxon>
    </lineage>
</organism>
<evidence type="ECO:0000313" key="10">
    <source>
        <dbReference type="Proteomes" id="UP000750711"/>
    </source>
</evidence>
<evidence type="ECO:0000259" key="8">
    <source>
        <dbReference type="SMART" id="SM00737"/>
    </source>
</evidence>
<keyword evidence="7" id="KW-0445">Lipid transport</keyword>
<dbReference type="Proteomes" id="UP000750711">
    <property type="component" value="Unassembled WGS sequence"/>
</dbReference>
<reference evidence="9" key="1">
    <citation type="submission" date="2021-03" db="EMBL/GenBank/DDBJ databases">
        <title>Comparative genomics and phylogenomic investigation of the class Geoglossomycetes provide insights into ecological specialization and systematics.</title>
        <authorList>
            <person name="Melie T."/>
            <person name="Pirro S."/>
            <person name="Miller A.N."/>
            <person name="Quandt A."/>
        </authorList>
    </citation>
    <scope>NUCLEOTIDE SEQUENCE</scope>
    <source>
        <strain evidence="9">CAQ_001_2017</strain>
    </source>
</reference>
<dbReference type="GO" id="GO:0032934">
    <property type="term" value="F:sterol binding"/>
    <property type="evidence" value="ECO:0007669"/>
    <property type="project" value="InterPro"/>
</dbReference>
<dbReference type="InterPro" id="IPR039670">
    <property type="entry name" value="NPC2-like"/>
</dbReference>
<comment type="similarity">
    <text evidence="2">Belongs to the NPC2 family.</text>
</comment>
<dbReference type="EMBL" id="JAGHQM010003285">
    <property type="protein sequence ID" value="KAH0545189.1"/>
    <property type="molecule type" value="Genomic_DNA"/>
</dbReference>
<dbReference type="SMART" id="SM00737">
    <property type="entry name" value="ML"/>
    <property type="match status" value="1"/>
</dbReference>
<keyword evidence="10" id="KW-1185">Reference proteome</keyword>
<dbReference type="Pfam" id="PF02221">
    <property type="entry name" value="E1_DerP2_DerF2"/>
    <property type="match status" value="1"/>
</dbReference>
<dbReference type="GO" id="GO:0032366">
    <property type="term" value="P:intracellular sterol transport"/>
    <property type="evidence" value="ECO:0007669"/>
    <property type="project" value="InterPro"/>
</dbReference>
<evidence type="ECO:0000256" key="4">
    <source>
        <dbReference type="ARBA" id="ARBA00016056"/>
    </source>
</evidence>
<evidence type="ECO:0000256" key="5">
    <source>
        <dbReference type="ARBA" id="ARBA00022448"/>
    </source>
</evidence>
<protein>
    <recommendedName>
        <fullName evidence="4">Phosphatidylglycerol/phosphatidylinositol transfer protein</fullName>
    </recommendedName>
</protein>
<dbReference type="AlphaFoldDB" id="A0A9P8L5W8"/>
<accession>A0A9P8L5W8</accession>
<dbReference type="Gene3D" id="2.60.40.770">
    <property type="match status" value="1"/>
</dbReference>
<keyword evidence="6" id="KW-0732">Signal</keyword>
<gene>
    <name evidence="9" type="primary">NPC2</name>
    <name evidence="9" type="ORF">GP486_008463</name>
</gene>
<proteinExistence type="inferred from homology"/>
<sequence>DAVPVPGDSPLVYCHPDTKGDILNIVYVNLKPNPPKPGQALDIEAVGELSKDIEQGAYVNLQVKYGLIRLVNTKADLCDQIKNVDMECPLKEGRTLLTKSVNLPKEIPPGKYTVFADVYTKDDEKITCLTAEIYFKAG</sequence>
<keyword evidence="5" id="KW-0813">Transport</keyword>
<evidence type="ECO:0000256" key="6">
    <source>
        <dbReference type="ARBA" id="ARBA00022729"/>
    </source>
</evidence>
<evidence type="ECO:0000256" key="1">
    <source>
        <dbReference type="ARBA" id="ARBA00002053"/>
    </source>
</evidence>
<dbReference type="PANTHER" id="PTHR11306">
    <property type="entry name" value="NIEMANN PICK TYPE C2 PROTEIN NPC2-RELATED"/>
    <property type="match status" value="1"/>
</dbReference>
<dbReference type="PANTHER" id="PTHR11306:SF0">
    <property type="entry name" value="PHOSPHATIDYLGLYCEROL_PHOSPHATIDYLINOSITOL TRANSFER PROTEIN"/>
    <property type="match status" value="1"/>
</dbReference>
<evidence type="ECO:0000256" key="7">
    <source>
        <dbReference type="ARBA" id="ARBA00023055"/>
    </source>
</evidence>
<dbReference type="CDD" id="cd00917">
    <property type="entry name" value="PG-PI_TP"/>
    <property type="match status" value="1"/>
</dbReference>